<accession>A0A8J6E9V6</accession>
<reference evidence="1" key="1">
    <citation type="thesis" date="2020" institute="ProQuest LLC" country="789 East Eisenhower Parkway, Ann Arbor, MI, USA">
        <title>Comparative Genomics and Chromosome Evolution.</title>
        <authorList>
            <person name="Mudd A.B."/>
        </authorList>
    </citation>
    <scope>NUCLEOTIDE SEQUENCE</scope>
    <source>
        <strain evidence="1">HN-11 Male</strain>
        <tissue evidence="1">Kidney and liver</tissue>
    </source>
</reference>
<sequence length="80" mass="8590">MKQTGKEHCAASNQEQVPCGAISGRWEGTQRIQVAPGCCITCGRSALLTPHFYSAQPLSKGPPDMFGLQLLLPTYSQPLS</sequence>
<keyword evidence="2" id="KW-1185">Reference proteome</keyword>
<evidence type="ECO:0000313" key="1">
    <source>
        <dbReference type="EMBL" id="KAG9463538.1"/>
    </source>
</evidence>
<proteinExistence type="predicted"/>
<gene>
    <name evidence="1" type="ORF">GDO78_021543</name>
</gene>
<comment type="caution">
    <text evidence="1">The sequence shown here is derived from an EMBL/GenBank/DDBJ whole genome shotgun (WGS) entry which is preliminary data.</text>
</comment>
<organism evidence="1 2">
    <name type="scientific">Eleutherodactylus coqui</name>
    <name type="common">Puerto Rican coqui</name>
    <dbReference type="NCBI Taxonomy" id="57060"/>
    <lineage>
        <taxon>Eukaryota</taxon>
        <taxon>Metazoa</taxon>
        <taxon>Chordata</taxon>
        <taxon>Craniata</taxon>
        <taxon>Vertebrata</taxon>
        <taxon>Euteleostomi</taxon>
        <taxon>Amphibia</taxon>
        <taxon>Batrachia</taxon>
        <taxon>Anura</taxon>
        <taxon>Neobatrachia</taxon>
        <taxon>Hyloidea</taxon>
        <taxon>Eleutherodactylidae</taxon>
        <taxon>Eleutherodactylinae</taxon>
        <taxon>Eleutherodactylus</taxon>
        <taxon>Eleutherodactylus</taxon>
    </lineage>
</organism>
<dbReference type="AlphaFoldDB" id="A0A8J6E9V6"/>
<dbReference type="Proteomes" id="UP000770717">
    <property type="component" value="Unassembled WGS sequence"/>
</dbReference>
<name>A0A8J6E9V6_ELECQ</name>
<evidence type="ECO:0000313" key="2">
    <source>
        <dbReference type="Proteomes" id="UP000770717"/>
    </source>
</evidence>
<protein>
    <submittedName>
        <fullName evidence="1">Uncharacterized protein</fullName>
    </submittedName>
</protein>
<dbReference type="EMBL" id="WNTK01006532">
    <property type="protein sequence ID" value="KAG9463538.1"/>
    <property type="molecule type" value="Genomic_DNA"/>
</dbReference>